<evidence type="ECO:0000313" key="2">
    <source>
        <dbReference type="Proteomes" id="UP000281647"/>
    </source>
</evidence>
<gene>
    <name evidence="1" type="ORF">EET67_01540</name>
</gene>
<dbReference type="Proteomes" id="UP000281647">
    <property type="component" value="Unassembled WGS sequence"/>
</dbReference>
<dbReference type="RefSeq" id="WP_128625844.1">
    <property type="nucleotide sequence ID" value="NZ_RKST01000001.1"/>
</dbReference>
<keyword evidence="2" id="KW-1185">Reference proteome</keyword>
<dbReference type="EMBL" id="RKST01000001">
    <property type="protein sequence ID" value="RUM99605.1"/>
    <property type="molecule type" value="Genomic_DNA"/>
</dbReference>
<reference evidence="1 2" key="1">
    <citation type="submission" date="2018-11" db="EMBL/GenBank/DDBJ databases">
        <title>Pseudaminobacter arsenicus sp. nov., an arsenic-resistant bacterium isolated from arsenic-rich aquifers.</title>
        <authorList>
            <person name="Mu Y."/>
        </authorList>
    </citation>
    <scope>NUCLEOTIDE SEQUENCE [LARGE SCALE GENOMIC DNA]</scope>
    <source>
        <strain evidence="1 2">CB3</strain>
    </source>
</reference>
<sequence>MKIFIKITIALLLVIALSAFGVWYRTSSLGHEALLDIATQANLCKTEACTEGIEEAASYLAEEFGLSPRLVEWCVGVDTLAERGGGKGLTNRSWWINLLYRPCGEPVVE</sequence>
<evidence type="ECO:0000313" key="1">
    <source>
        <dbReference type="EMBL" id="RUM99605.1"/>
    </source>
</evidence>
<dbReference type="OrthoDB" id="7926221at2"/>
<accession>A0A432VBT7</accession>
<dbReference type="AlphaFoldDB" id="A0A432VBT7"/>
<comment type="caution">
    <text evidence="1">The sequence shown here is derived from an EMBL/GenBank/DDBJ whole genome shotgun (WGS) entry which is preliminary data.</text>
</comment>
<protein>
    <submittedName>
        <fullName evidence="1">Uncharacterized protein</fullName>
    </submittedName>
</protein>
<proteinExistence type="predicted"/>
<name>A0A432VBT7_9HYPH</name>
<organism evidence="1 2">
    <name type="scientific">Borborobacter arsenicus</name>
    <dbReference type="NCBI Taxonomy" id="1851146"/>
    <lineage>
        <taxon>Bacteria</taxon>
        <taxon>Pseudomonadati</taxon>
        <taxon>Pseudomonadota</taxon>
        <taxon>Alphaproteobacteria</taxon>
        <taxon>Hyphomicrobiales</taxon>
        <taxon>Phyllobacteriaceae</taxon>
        <taxon>Borborobacter</taxon>
    </lineage>
</organism>